<reference evidence="2" key="1">
    <citation type="journal article" date="2020" name="Stud. Mycol.">
        <title>101 Dothideomycetes genomes: a test case for predicting lifestyles and emergence of pathogens.</title>
        <authorList>
            <person name="Haridas S."/>
            <person name="Albert R."/>
            <person name="Binder M."/>
            <person name="Bloem J."/>
            <person name="Labutti K."/>
            <person name="Salamov A."/>
            <person name="Andreopoulos B."/>
            <person name="Baker S."/>
            <person name="Barry K."/>
            <person name="Bills G."/>
            <person name="Bluhm B."/>
            <person name="Cannon C."/>
            <person name="Castanera R."/>
            <person name="Culley D."/>
            <person name="Daum C."/>
            <person name="Ezra D."/>
            <person name="Gonzalez J."/>
            <person name="Henrissat B."/>
            <person name="Kuo A."/>
            <person name="Liang C."/>
            <person name="Lipzen A."/>
            <person name="Lutzoni F."/>
            <person name="Magnuson J."/>
            <person name="Mondo S."/>
            <person name="Nolan M."/>
            <person name="Ohm R."/>
            <person name="Pangilinan J."/>
            <person name="Park H.-J."/>
            <person name="Ramirez L."/>
            <person name="Alfaro M."/>
            <person name="Sun H."/>
            <person name="Tritt A."/>
            <person name="Yoshinaga Y."/>
            <person name="Zwiers L.-H."/>
            <person name="Turgeon B."/>
            <person name="Goodwin S."/>
            <person name="Spatafora J."/>
            <person name="Crous P."/>
            <person name="Grigoriev I."/>
        </authorList>
    </citation>
    <scope>NUCLEOTIDE SEQUENCE</scope>
    <source>
        <strain evidence="2">CBS 269.34</strain>
    </source>
</reference>
<proteinExistence type="predicted"/>
<evidence type="ECO:0000313" key="3">
    <source>
        <dbReference type="Proteomes" id="UP000799750"/>
    </source>
</evidence>
<dbReference type="AlphaFoldDB" id="A0A6A6QQW9"/>
<keyword evidence="3" id="KW-1185">Reference proteome</keyword>
<evidence type="ECO:0000256" key="1">
    <source>
        <dbReference type="SAM" id="MobiDB-lite"/>
    </source>
</evidence>
<feature type="compositionally biased region" description="Low complexity" evidence="1">
    <location>
        <begin position="247"/>
        <end position="256"/>
    </location>
</feature>
<evidence type="ECO:0000313" key="2">
    <source>
        <dbReference type="EMBL" id="KAF2494564.1"/>
    </source>
</evidence>
<dbReference type="Proteomes" id="UP000799750">
    <property type="component" value="Unassembled WGS sequence"/>
</dbReference>
<protein>
    <submittedName>
        <fullName evidence="2">Uncharacterized protein</fullName>
    </submittedName>
</protein>
<feature type="region of interest" description="Disordered" evidence="1">
    <location>
        <begin position="141"/>
        <end position="317"/>
    </location>
</feature>
<sequence length="382" mass="41876">MAPHKNFEKLSKQSQVAVKRSIDRIRRNWVLGQNPLSHWIADGKLLPRKQDENGKTLSEAERSPKEWRYSYIQKLARLSDLSEGRLLDVRKEFKVVLVAKGKDGQPLDTADIDEVIQRFKSKGDEFLPDDTDEEHEALVLAKKRPASANSSSVVKAPKRARPSSNQQASNPTSGLSISGNQTQTAPRTRVSAVRTGPAVTHHSSSAVVNTAPEIPASGINSPLTVPYPMGKGKVQPPIQSSSNNAAPLPLHPMLPLRHQSHFTQGQRPDGWQNQNQHPQNLPSPASTTNSPYSNAGYNPSNRYARPAPPPQNAAHSKATAYLDSTVCSEGASGSDTDLDLKIEEQEAVLKLIQLKKKQRKDQKRIPEACAAVSTDDGKLWTT</sequence>
<dbReference type="EMBL" id="MU004190">
    <property type="protein sequence ID" value="KAF2494564.1"/>
    <property type="molecule type" value="Genomic_DNA"/>
</dbReference>
<gene>
    <name evidence="2" type="ORF">BU16DRAFT_589506</name>
</gene>
<feature type="compositionally biased region" description="Polar residues" evidence="1">
    <location>
        <begin position="162"/>
        <end position="186"/>
    </location>
</feature>
<accession>A0A6A6QQW9</accession>
<feature type="compositionally biased region" description="Polar residues" evidence="1">
    <location>
        <begin position="261"/>
        <end position="301"/>
    </location>
</feature>
<name>A0A6A6QQW9_9PEZI</name>
<organism evidence="2 3">
    <name type="scientific">Lophium mytilinum</name>
    <dbReference type="NCBI Taxonomy" id="390894"/>
    <lineage>
        <taxon>Eukaryota</taxon>
        <taxon>Fungi</taxon>
        <taxon>Dikarya</taxon>
        <taxon>Ascomycota</taxon>
        <taxon>Pezizomycotina</taxon>
        <taxon>Dothideomycetes</taxon>
        <taxon>Pleosporomycetidae</taxon>
        <taxon>Mytilinidiales</taxon>
        <taxon>Mytilinidiaceae</taxon>
        <taxon>Lophium</taxon>
    </lineage>
</organism>